<proteinExistence type="predicted"/>
<evidence type="ECO:0000313" key="3">
    <source>
        <dbReference type="EMBL" id="RFS47606.1"/>
    </source>
</evidence>
<dbReference type="InterPro" id="IPR013595">
    <property type="entry name" value="Pept_S33_TAP-like_C"/>
</dbReference>
<feature type="compositionally biased region" description="Low complexity" evidence="1">
    <location>
        <begin position="10"/>
        <end position="27"/>
    </location>
</feature>
<keyword evidence="4" id="KW-1185">Reference proteome</keyword>
<protein>
    <recommendedName>
        <fullName evidence="2">Peptidase S33 tripeptidyl aminopeptidase-like C-terminal domain-containing protein</fullName>
    </recommendedName>
</protein>
<feature type="region of interest" description="Disordered" evidence="1">
    <location>
        <begin position="231"/>
        <end position="273"/>
    </location>
</feature>
<evidence type="ECO:0000259" key="2">
    <source>
        <dbReference type="Pfam" id="PF08386"/>
    </source>
</evidence>
<name>A0A372G4B1_9ACTN</name>
<gene>
    <name evidence="3" type="ORF">D0Q02_03260</name>
</gene>
<dbReference type="RefSeq" id="WP_117226487.1">
    <property type="nucleotide sequence ID" value="NZ_CP061725.1"/>
</dbReference>
<feature type="region of interest" description="Disordered" evidence="1">
    <location>
        <begin position="1"/>
        <end position="40"/>
    </location>
</feature>
<dbReference type="Pfam" id="PF08386">
    <property type="entry name" value="Abhydrolase_4"/>
    <property type="match status" value="1"/>
</dbReference>
<comment type="caution">
    <text evidence="3">The sequence shown here is derived from an EMBL/GenBank/DDBJ whole genome shotgun (WGS) entry which is preliminary data.</text>
</comment>
<dbReference type="Proteomes" id="UP000262621">
    <property type="component" value="Unassembled WGS sequence"/>
</dbReference>
<sequence>MRSCSRPGYAPSSPTAPWTTAWTPRVSRSPRRPPDPDDHNYKITQRDLVNFLLGNVNYQPYWLDIAAELERVDAGRPWGAPAARQLADEQPPTVVPFAYQAVLCEDWNLGAQNIGQWRSIVDAAQLASPDLSDLPRAAIGAICLGWPSPADNPQRPITPTNQSKLLFVNSLHDPATGYNWALGAAAQFGEHAELLTYEGWGRIVYGRVACADEAIEAYLVDLVAPADGTRCAAAPPPGTESDEARGRSAGPAADEAPPLVPLRSESKLPTWLF</sequence>
<dbReference type="AlphaFoldDB" id="A0A372G4B1"/>
<organism evidence="3 4">
    <name type="scientific">Micromonospora craniellae</name>
    <dbReference type="NCBI Taxonomy" id="2294034"/>
    <lineage>
        <taxon>Bacteria</taxon>
        <taxon>Bacillati</taxon>
        <taxon>Actinomycetota</taxon>
        <taxon>Actinomycetes</taxon>
        <taxon>Micromonosporales</taxon>
        <taxon>Micromonosporaceae</taxon>
        <taxon>Micromonospora</taxon>
    </lineage>
</organism>
<feature type="domain" description="Peptidase S33 tripeptidyl aminopeptidase-like C-terminal" evidence="2">
    <location>
        <begin position="141"/>
        <end position="231"/>
    </location>
</feature>
<accession>A0A372G4B1</accession>
<reference evidence="3 4" key="1">
    <citation type="submission" date="2018-08" db="EMBL/GenBank/DDBJ databases">
        <title>Verrucosispora craniellae sp. nov., isolated from a marine sponge in the South China Sea.</title>
        <authorList>
            <person name="Li L."/>
            <person name="Lin H.W."/>
        </authorList>
    </citation>
    <scope>NUCLEOTIDE SEQUENCE [LARGE SCALE GENOMIC DNA]</scope>
    <source>
        <strain evidence="3 4">LHW63014</strain>
    </source>
</reference>
<dbReference type="OrthoDB" id="4006962at2"/>
<evidence type="ECO:0000313" key="4">
    <source>
        <dbReference type="Proteomes" id="UP000262621"/>
    </source>
</evidence>
<dbReference type="EMBL" id="QVFU01000002">
    <property type="protein sequence ID" value="RFS47606.1"/>
    <property type="molecule type" value="Genomic_DNA"/>
</dbReference>
<evidence type="ECO:0000256" key="1">
    <source>
        <dbReference type="SAM" id="MobiDB-lite"/>
    </source>
</evidence>